<accession>A0ABU7G778</accession>
<evidence type="ECO:0000313" key="2">
    <source>
        <dbReference type="EMBL" id="MEE1675024.1"/>
    </source>
</evidence>
<feature type="chain" id="PRO_5047259950" description="Lipoprotein" evidence="1">
    <location>
        <begin position="34"/>
        <end position="152"/>
    </location>
</feature>
<comment type="caution">
    <text evidence="2">The sequence shown here is derived from an EMBL/GenBank/DDBJ whole genome shotgun (WGS) entry which is preliminary data.</text>
</comment>
<keyword evidence="1" id="KW-0732">Signal</keyword>
<organism evidence="2 3">
    <name type="scientific">Agarivorans aestuarii</name>
    <dbReference type="NCBI Taxonomy" id="1563703"/>
    <lineage>
        <taxon>Bacteria</taxon>
        <taxon>Pseudomonadati</taxon>
        <taxon>Pseudomonadota</taxon>
        <taxon>Gammaproteobacteria</taxon>
        <taxon>Alteromonadales</taxon>
        <taxon>Alteromonadaceae</taxon>
        <taxon>Agarivorans</taxon>
    </lineage>
</organism>
<feature type="signal peptide" evidence="1">
    <location>
        <begin position="1"/>
        <end position="33"/>
    </location>
</feature>
<dbReference type="Proteomes" id="UP001310248">
    <property type="component" value="Unassembled WGS sequence"/>
</dbReference>
<name>A0ABU7G778_9ALTE</name>
<dbReference type="EMBL" id="JAYDYW010000011">
    <property type="protein sequence ID" value="MEE1675024.1"/>
    <property type="molecule type" value="Genomic_DNA"/>
</dbReference>
<gene>
    <name evidence="2" type="ORF">SNR37_000346</name>
</gene>
<dbReference type="RefSeq" id="WP_329776021.1">
    <property type="nucleotide sequence ID" value="NZ_JAYDYW010000011.1"/>
</dbReference>
<sequence>MTHTKLWKQSFLYMKAIKLFVSLSIFAPLSVLACENTIFVCESDSAKSLSLAVCELNGSFYLERFDFENKRQLESATSIELVKSSYHRSLVNEHSASFSINELDVVLSDYRSEELGEIEAALNVIVAQAQQAQTFACEGASYSKLAEIEHSH</sequence>
<reference evidence="3" key="1">
    <citation type="submission" date="2023-07" db="EMBL/GenBank/DDBJ databases">
        <title>Draft genome sequence of Agarivorans aestuarii strain ZMCS4, a CAZymes producing bacteria isolated from the marine brown algae Clodostephus spongiosus.</title>
        <authorList>
            <person name="Lorente B."/>
            <person name="Cabral C."/>
            <person name="Frias J."/>
            <person name="Faria J."/>
            <person name="Toubarro D."/>
        </authorList>
    </citation>
    <scope>NUCLEOTIDE SEQUENCE [LARGE SCALE GENOMIC DNA]</scope>
    <source>
        <strain evidence="3">ZMCS4</strain>
    </source>
</reference>
<dbReference type="PROSITE" id="PS51257">
    <property type="entry name" value="PROKAR_LIPOPROTEIN"/>
    <property type="match status" value="1"/>
</dbReference>
<keyword evidence="3" id="KW-1185">Reference proteome</keyword>
<evidence type="ECO:0008006" key="4">
    <source>
        <dbReference type="Google" id="ProtNLM"/>
    </source>
</evidence>
<reference evidence="2 3" key="2">
    <citation type="submission" date="2023-12" db="EMBL/GenBank/DDBJ databases">
        <authorList>
            <consortium name="Cladostephus spongiosus"/>
            <person name="Lorente B."/>
            <person name="Cabral C."/>
            <person name="Frias J."/>
            <person name="Faria J."/>
            <person name="Toubarro D."/>
        </authorList>
    </citation>
    <scope>NUCLEOTIDE SEQUENCE [LARGE SCALE GENOMIC DNA]</scope>
    <source>
        <strain evidence="2 3">ZMCS4</strain>
    </source>
</reference>
<proteinExistence type="predicted"/>
<evidence type="ECO:0000256" key="1">
    <source>
        <dbReference type="SAM" id="SignalP"/>
    </source>
</evidence>
<evidence type="ECO:0000313" key="3">
    <source>
        <dbReference type="Proteomes" id="UP001310248"/>
    </source>
</evidence>
<protein>
    <recommendedName>
        <fullName evidence="4">Lipoprotein</fullName>
    </recommendedName>
</protein>